<dbReference type="PROSITE" id="PS51354">
    <property type="entry name" value="GLUTAREDOXIN_2"/>
    <property type="match status" value="1"/>
</dbReference>
<dbReference type="InterPro" id="IPR036249">
    <property type="entry name" value="Thioredoxin-like_sf"/>
</dbReference>
<proteinExistence type="predicted"/>
<evidence type="ECO:0000313" key="2">
    <source>
        <dbReference type="EMBL" id="RMZ99910.1"/>
    </source>
</evidence>
<evidence type="ECO:0000259" key="1">
    <source>
        <dbReference type="Pfam" id="PF00462"/>
    </source>
</evidence>
<dbReference type="SUPFAM" id="SSF52833">
    <property type="entry name" value="Thioredoxin-like"/>
    <property type="match status" value="1"/>
</dbReference>
<dbReference type="FunFam" id="3.40.30.10:FF:000093">
    <property type="entry name" value="Glutaredoxin 2"/>
    <property type="match status" value="1"/>
</dbReference>
<dbReference type="PANTHER" id="PTHR45694">
    <property type="entry name" value="GLUTAREDOXIN 2"/>
    <property type="match status" value="1"/>
</dbReference>
<dbReference type="GO" id="GO:0034599">
    <property type="term" value="P:cellular response to oxidative stress"/>
    <property type="evidence" value="ECO:0007669"/>
    <property type="project" value="TreeGrafter"/>
</dbReference>
<dbReference type="InterPro" id="IPR014025">
    <property type="entry name" value="Glutaredoxin_subgr"/>
</dbReference>
<comment type="caution">
    <text evidence="2">The sequence shown here is derived from an EMBL/GenBank/DDBJ whole genome shotgun (WGS) entry which is preliminary data.</text>
</comment>
<dbReference type="Proteomes" id="UP000276133">
    <property type="component" value="Unassembled WGS sequence"/>
</dbReference>
<dbReference type="PRINTS" id="PR00160">
    <property type="entry name" value="GLUTAREDOXIN"/>
</dbReference>
<dbReference type="OrthoDB" id="418495at2759"/>
<dbReference type="GO" id="GO:0015038">
    <property type="term" value="F:glutathione disulfide oxidoreductase activity"/>
    <property type="evidence" value="ECO:0007669"/>
    <property type="project" value="TreeGrafter"/>
</dbReference>
<protein>
    <submittedName>
        <fullName evidence="2">CPYC type</fullName>
    </submittedName>
</protein>
<organism evidence="2 3">
    <name type="scientific">Brachionus plicatilis</name>
    <name type="common">Marine rotifer</name>
    <name type="synonym">Brachionus muelleri</name>
    <dbReference type="NCBI Taxonomy" id="10195"/>
    <lineage>
        <taxon>Eukaryota</taxon>
        <taxon>Metazoa</taxon>
        <taxon>Spiralia</taxon>
        <taxon>Gnathifera</taxon>
        <taxon>Rotifera</taxon>
        <taxon>Eurotatoria</taxon>
        <taxon>Monogononta</taxon>
        <taxon>Pseudotrocha</taxon>
        <taxon>Ploima</taxon>
        <taxon>Brachionidae</taxon>
        <taxon>Brachionus</taxon>
    </lineage>
</organism>
<gene>
    <name evidence="2" type="ORF">BpHYR1_021910</name>
</gene>
<keyword evidence="3" id="KW-1185">Reference proteome</keyword>
<dbReference type="Gene3D" id="3.40.30.10">
    <property type="entry name" value="Glutaredoxin"/>
    <property type="match status" value="1"/>
</dbReference>
<dbReference type="GO" id="GO:0005737">
    <property type="term" value="C:cytoplasm"/>
    <property type="evidence" value="ECO:0007669"/>
    <property type="project" value="TreeGrafter"/>
</dbReference>
<name>A0A3M7PME9_BRAPC</name>
<dbReference type="InterPro" id="IPR011899">
    <property type="entry name" value="Glutaredoxin_euk/vir"/>
</dbReference>
<sequence length="102" mass="11271">MSKVVDEALKSHKVVVISKTYCPFCVKAKNVLKKYNIKDIVIIELDNRDDADEIQDYCARLTGARSVPRVFINGKCIGGGDETARLDGQGKLKELLQECGAI</sequence>
<dbReference type="CDD" id="cd03419">
    <property type="entry name" value="GRX_GRXh_1_2_like"/>
    <property type="match status" value="1"/>
</dbReference>
<dbReference type="EMBL" id="REGN01009996">
    <property type="protein sequence ID" value="RMZ99910.1"/>
    <property type="molecule type" value="Genomic_DNA"/>
</dbReference>
<dbReference type="AlphaFoldDB" id="A0A3M7PME9"/>
<dbReference type="NCBIfam" id="TIGR02180">
    <property type="entry name" value="GRX_euk"/>
    <property type="match status" value="1"/>
</dbReference>
<feature type="domain" description="Glutaredoxin" evidence="1">
    <location>
        <begin position="14"/>
        <end position="77"/>
    </location>
</feature>
<dbReference type="Pfam" id="PF00462">
    <property type="entry name" value="Glutaredoxin"/>
    <property type="match status" value="1"/>
</dbReference>
<accession>A0A3M7PME9</accession>
<evidence type="ECO:0000313" key="3">
    <source>
        <dbReference type="Proteomes" id="UP000276133"/>
    </source>
</evidence>
<dbReference type="InterPro" id="IPR002109">
    <property type="entry name" value="Glutaredoxin"/>
</dbReference>
<reference evidence="2 3" key="1">
    <citation type="journal article" date="2018" name="Sci. Rep.">
        <title>Genomic signatures of local adaptation to the degree of environmental predictability in rotifers.</title>
        <authorList>
            <person name="Franch-Gras L."/>
            <person name="Hahn C."/>
            <person name="Garcia-Roger E.M."/>
            <person name="Carmona M.J."/>
            <person name="Serra M."/>
            <person name="Gomez A."/>
        </authorList>
    </citation>
    <scope>NUCLEOTIDE SEQUENCE [LARGE SCALE GENOMIC DNA]</scope>
    <source>
        <strain evidence="2">HYR1</strain>
    </source>
</reference>
<dbReference type="STRING" id="10195.A0A3M7PME9"/>
<dbReference type="PANTHER" id="PTHR45694:SF18">
    <property type="entry name" value="GLUTAREDOXIN-1-RELATED"/>
    <property type="match status" value="1"/>
</dbReference>